<feature type="compositionally biased region" description="Basic and acidic residues" evidence="1">
    <location>
        <begin position="59"/>
        <end position="80"/>
    </location>
</feature>
<sequence length="237" mass="26913">MADINDFVESMGGAEIDSSGPAGTITRLAEQLGHTSIEDFGTDNDDRSRRPSLSPTTRCHSDEEHESGGIREEDAGEKMEQPSSEAPLKHVLIAHYQNLRRLPPDSQSYLSALLQQRKGTQFYTEYNMWLNSQGWGLQNYSLPESVLDLEILSLAMAIQIRERWGTRHKTRPRNAVYFRSHIVDGQTVQVGFMPPLSPPGHPYYPYWLPDPDAGEGYDGQESEEEQFQKAREFLLRD</sequence>
<reference evidence="2" key="1">
    <citation type="submission" date="2022-10" db="EMBL/GenBank/DDBJ databases">
        <title>Tapping the CABI collections for fungal endophytes: first genome assemblies for Collariella, Neodidymelliopsis, Ascochyta clinopodiicola, Didymella pomorum, Didymosphaeria variabile, Neocosmospora piperis and Neocucurbitaria cava.</title>
        <authorList>
            <person name="Hill R."/>
        </authorList>
    </citation>
    <scope>NUCLEOTIDE SEQUENCE</scope>
    <source>
        <strain evidence="2">IMI 360193</strain>
    </source>
</reference>
<evidence type="ECO:0000256" key="1">
    <source>
        <dbReference type="SAM" id="MobiDB-lite"/>
    </source>
</evidence>
<feature type="region of interest" description="Disordered" evidence="1">
    <location>
        <begin position="1"/>
        <end position="85"/>
    </location>
</feature>
<accession>A0A9W8WS88</accession>
<organism evidence="2 3">
    <name type="scientific">Didymella glomerata</name>
    <dbReference type="NCBI Taxonomy" id="749621"/>
    <lineage>
        <taxon>Eukaryota</taxon>
        <taxon>Fungi</taxon>
        <taxon>Dikarya</taxon>
        <taxon>Ascomycota</taxon>
        <taxon>Pezizomycotina</taxon>
        <taxon>Dothideomycetes</taxon>
        <taxon>Pleosporomycetidae</taxon>
        <taxon>Pleosporales</taxon>
        <taxon>Pleosporineae</taxon>
        <taxon>Didymellaceae</taxon>
        <taxon>Didymella</taxon>
    </lineage>
</organism>
<dbReference type="OrthoDB" id="10508725at2759"/>
<dbReference type="Proteomes" id="UP001140562">
    <property type="component" value="Unassembled WGS sequence"/>
</dbReference>
<evidence type="ECO:0000313" key="2">
    <source>
        <dbReference type="EMBL" id="KAJ4331436.1"/>
    </source>
</evidence>
<keyword evidence="3" id="KW-1185">Reference proteome</keyword>
<gene>
    <name evidence="2" type="ORF">N0V87_009180</name>
</gene>
<dbReference type="EMBL" id="JAPEUV010000150">
    <property type="protein sequence ID" value="KAJ4331436.1"/>
    <property type="molecule type" value="Genomic_DNA"/>
</dbReference>
<evidence type="ECO:0000313" key="3">
    <source>
        <dbReference type="Proteomes" id="UP001140562"/>
    </source>
</evidence>
<protein>
    <submittedName>
        <fullName evidence="2">Uncharacterized protein</fullName>
    </submittedName>
</protein>
<name>A0A9W8WS88_9PLEO</name>
<dbReference type="AlphaFoldDB" id="A0A9W8WS88"/>
<comment type="caution">
    <text evidence="2">The sequence shown here is derived from an EMBL/GenBank/DDBJ whole genome shotgun (WGS) entry which is preliminary data.</text>
</comment>
<proteinExistence type="predicted"/>